<keyword evidence="8 10" id="KW-0482">Metalloprotease</keyword>
<dbReference type="GO" id="GO:0006508">
    <property type="term" value="P:proteolysis"/>
    <property type="evidence" value="ECO:0007669"/>
    <property type="project" value="UniProtKB-KW"/>
</dbReference>
<comment type="caution">
    <text evidence="13">The sequence shown here is derived from an EMBL/GenBank/DDBJ whole genome shotgun (WGS) entry which is preliminary data.</text>
</comment>
<name>A0A101HYW8_UNCT6</name>
<evidence type="ECO:0000259" key="12">
    <source>
        <dbReference type="Pfam" id="PF01435"/>
    </source>
</evidence>
<evidence type="ECO:0000256" key="5">
    <source>
        <dbReference type="ARBA" id="ARBA00022801"/>
    </source>
</evidence>
<dbReference type="GO" id="GO:0004222">
    <property type="term" value="F:metalloendopeptidase activity"/>
    <property type="evidence" value="ECO:0007669"/>
    <property type="project" value="InterPro"/>
</dbReference>
<dbReference type="Proteomes" id="UP000053467">
    <property type="component" value="Unassembled WGS sequence"/>
</dbReference>
<keyword evidence="4" id="KW-0479">Metal-binding</keyword>
<accession>A0A101HYW8</accession>
<organism evidence="13 14">
    <name type="scientific">candidate division TA06 bacterium 34_109</name>
    <dbReference type="NCBI Taxonomy" id="1635277"/>
    <lineage>
        <taxon>Bacteria</taxon>
        <taxon>Bacteria division TA06</taxon>
    </lineage>
</organism>
<feature type="non-terminal residue" evidence="13">
    <location>
        <position position="1"/>
    </location>
</feature>
<feature type="transmembrane region" description="Helical" evidence="11">
    <location>
        <begin position="80"/>
        <end position="101"/>
    </location>
</feature>
<comment type="cofactor">
    <cofactor evidence="10">
        <name>Zn(2+)</name>
        <dbReference type="ChEBI" id="CHEBI:29105"/>
    </cofactor>
    <text evidence="10">Binds 1 zinc ion per subunit.</text>
</comment>
<gene>
    <name evidence="13" type="ORF">XE03_1946</name>
</gene>
<evidence type="ECO:0000256" key="6">
    <source>
        <dbReference type="ARBA" id="ARBA00022833"/>
    </source>
</evidence>
<protein>
    <submittedName>
        <fullName evidence="13">Protease HtpX-like protein</fullName>
    </submittedName>
</protein>
<dbReference type="Gene3D" id="3.30.2010.10">
    <property type="entry name" value="Metalloproteases ('zincins'), catalytic domain"/>
    <property type="match status" value="1"/>
</dbReference>
<dbReference type="AlphaFoldDB" id="A0A101HYW8"/>
<evidence type="ECO:0000256" key="3">
    <source>
        <dbReference type="ARBA" id="ARBA00022692"/>
    </source>
</evidence>
<dbReference type="GO" id="GO:0046872">
    <property type="term" value="F:metal ion binding"/>
    <property type="evidence" value="ECO:0007669"/>
    <property type="project" value="UniProtKB-KW"/>
</dbReference>
<dbReference type="CDD" id="cd07338">
    <property type="entry name" value="M48B_HtpX_like"/>
    <property type="match status" value="1"/>
</dbReference>
<evidence type="ECO:0000256" key="11">
    <source>
        <dbReference type="SAM" id="Phobius"/>
    </source>
</evidence>
<dbReference type="PANTHER" id="PTHR43221">
    <property type="entry name" value="PROTEASE HTPX"/>
    <property type="match status" value="1"/>
</dbReference>
<sequence>DSSEEPELHQMIEEMSEKAGIPKPKVGISQVAVPNAFAFGKSVKDGRVCVTNGIRSLLNKDELKAVIGHELSHIKHRDMIITMVLSVVPLILYWVGFRMMYGGSFRDNENRGSAALIGLIAFVLYFISNLLVQYGSRIREYYADQGSVQLGNPPHQLASALYKLTYGSAKLKGSRTGQQALHQVEGLRVFFLNDVAKAYQEFKDMKELDQNLSGTIDKQELLFLREKQIKISPSEKLMELFTTHPNMLKRIKALSSLTE</sequence>
<evidence type="ECO:0000256" key="2">
    <source>
        <dbReference type="ARBA" id="ARBA00022670"/>
    </source>
</evidence>
<evidence type="ECO:0000256" key="10">
    <source>
        <dbReference type="RuleBase" id="RU003983"/>
    </source>
</evidence>
<evidence type="ECO:0000313" key="13">
    <source>
        <dbReference type="EMBL" id="KUK85681.1"/>
    </source>
</evidence>
<keyword evidence="5 10" id="KW-0378">Hydrolase</keyword>
<keyword evidence="1" id="KW-1003">Cell membrane</keyword>
<keyword evidence="9 11" id="KW-0472">Membrane</keyword>
<feature type="transmembrane region" description="Helical" evidence="11">
    <location>
        <begin position="113"/>
        <end position="132"/>
    </location>
</feature>
<evidence type="ECO:0000256" key="9">
    <source>
        <dbReference type="ARBA" id="ARBA00023136"/>
    </source>
</evidence>
<evidence type="ECO:0000256" key="7">
    <source>
        <dbReference type="ARBA" id="ARBA00022989"/>
    </source>
</evidence>
<evidence type="ECO:0000256" key="4">
    <source>
        <dbReference type="ARBA" id="ARBA00022723"/>
    </source>
</evidence>
<evidence type="ECO:0000313" key="14">
    <source>
        <dbReference type="Proteomes" id="UP000053467"/>
    </source>
</evidence>
<feature type="domain" description="Peptidase M48" evidence="12">
    <location>
        <begin position="3"/>
        <end position="257"/>
    </location>
</feature>
<keyword evidence="3 11" id="KW-0812">Transmembrane</keyword>
<evidence type="ECO:0000256" key="8">
    <source>
        <dbReference type="ARBA" id="ARBA00023049"/>
    </source>
</evidence>
<keyword evidence="7 11" id="KW-1133">Transmembrane helix</keyword>
<dbReference type="PANTHER" id="PTHR43221:SF2">
    <property type="entry name" value="PROTEASE HTPX HOMOLOG"/>
    <property type="match status" value="1"/>
</dbReference>
<reference evidence="14" key="1">
    <citation type="journal article" date="2015" name="MBio">
        <title>Genome-Resolved Metagenomic Analysis Reveals Roles for Candidate Phyla and Other Microbial Community Members in Biogeochemical Transformations in Oil Reservoirs.</title>
        <authorList>
            <person name="Hu P."/>
            <person name="Tom L."/>
            <person name="Singh A."/>
            <person name="Thomas B.C."/>
            <person name="Baker B.J."/>
            <person name="Piceno Y.M."/>
            <person name="Andersen G.L."/>
            <person name="Banfield J.F."/>
        </authorList>
    </citation>
    <scope>NUCLEOTIDE SEQUENCE [LARGE SCALE GENOMIC DNA]</scope>
</reference>
<evidence type="ECO:0000256" key="1">
    <source>
        <dbReference type="ARBA" id="ARBA00022475"/>
    </source>
</evidence>
<dbReference type="EMBL" id="LGGX01000049">
    <property type="protein sequence ID" value="KUK85681.1"/>
    <property type="molecule type" value="Genomic_DNA"/>
</dbReference>
<keyword evidence="6 10" id="KW-0862">Zinc</keyword>
<proteinExistence type="inferred from homology"/>
<dbReference type="Pfam" id="PF01435">
    <property type="entry name" value="Peptidase_M48"/>
    <property type="match status" value="1"/>
</dbReference>
<dbReference type="InterPro" id="IPR050083">
    <property type="entry name" value="HtpX_protease"/>
</dbReference>
<dbReference type="InterPro" id="IPR001915">
    <property type="entry name" value="Peptidase_M48"/>
</dbReference>
<comment type="similarity">
    <text evidence="10">Belongs to the peptidase M48 family.</text>
</comment>
<keyword evidence="2 10" id="KW-0645">Protease</keyword>